<evidence type="ECO:0000256" key="6">
    <source>
        <dbReference type="ARBA" id="ARBA00023002"/>
    </source>
</evidence>
<evidence type="ECO:0000256" key="15">
    <source>
        <dbReference type="SAM" id="MobiDB-lite"/>
    </source>
</evidence>
<evidence type="ECO:0000313" key="19">
    <source>
        <dbReference type="Proteomes" id="UP000028839"/>
    </source>
</evidence>
<dbReference type="PANTHER" id="PTHR43237">
    <property type="entry name" value="NADP-DEPENDENT MALIC ENZYME"/>
    <property type="match status" value="1"/>
</dbReference>
<dbReference type="GO" id="GO:0008948">
    <property type="term" value="F:oxaloacetate decarboxylase activity"/>
    <property type="evidence" value="ECO:0007669"/>
    <property type="project" value="RHEA"/>
</dbReference>
<comment type="cofactor">
    <cofactor evidence="2">
        <name>Mg(2+)</name>
        <dbReference type="ChEBI" id="CHEBI:18420"/>
    </cofactor>
</comment>
<dbReference type="InterPro" id="IPR012301">
    <property type="entry name" value="Malic_N_dom"/>
</dbReference>
<comment type="similarity">
    <text evidence="3">In the N-terminal section; belongs to the malic enzymes family.</text>
</comment>
<evidence type="ECO:0000256" key="10">
    <source>
        <dbReference type="ARBA" id="ARBA00050924"/>
    </source>
</evidence>
<dbReference type="Pfam" id="PF01515">
    <property type="entry name" value="PTA_PTB"/>
    <property type="match status" value="1"/>
</dbReference>
<dbReference type="SUPFAM" id="SSF53659">
    <property type="entry name" value="Isocitrate/Isopropylmalate dehydrogenase-like"/>
    <property type="match status" value="1"/>
</dbReference>
<evidence type="ECO:0000256" key="7">
    <source>
        <dbReference type="ARBA" id="ARBA00023268"/>
    </source>
</evidence>
<dbReference type="PANTHER" id="PTHR43237:SF4">
    <property type="entry name" value="NADP-DEPENDENT MALIC ENZYME"/>
    <property type="match status" value="1"/>
</dbReference>
<dbReference type="EMBL" id="JPGN01000051">
    <property type="protein sequence ID" value="KFI19501.1"/>
    <property type="molecule type" value="Genomic_DNA"/>
</dbReference>
<dbReference type="FunFam" id="3.40.50.10380:FF:000003">
    <property type="entry name" value="NADP-dependent malic enzyme"/>
    <property type="match status" value="1"/>
</dbReference>
<gene>
    <name evidence="18" type="ORF">IB75_08360</name>
</gene>
<dbReference type="AlphaFoldDB" id="A0A0E2Z2Q4"/>
<dbReference type="Gene3D" id="3.40.50.720">
    <property type="entry name" value="NAD(P)-binding Rossmann-like Domain"/>
    <property type="match status" value="1"/>
</dbReference>
<dbReference type="GO" id="GO:0046872">
    <property type="term" value="F:metal ion binding"/>
    <property type="evidence" value="ECO:0007669"/>
    <property type="project" value="UniProtKB-KW"/>
</dbReference>
<dbReference type="Pfam" id="PF03949">
    <property type="entry name" value="Malic_M"/>
    <property type="match status" value="1"/>
</dbReference>
<feature type="domain" description="Malic enzyme N-terminal" evidence="17">
    <location>
        <begin position="16"/>
        <end position="149"/>
    </location>
</feature>
<proteinExistence type="inferred from homology"/>
<dbReference type="EC" id="1.1.1.40" evidence="8"/>
<evidence type="ECO:0000256" key="5">
    <source>
        <dbReference type="ARBA" id="ARBA00022723"/>
    </source>
</evidence>
<comment type="catalytic activity">
    <reaction evidence="11">
        <text>oxaloacetate + H(+) = pyruvate + CO2</text>
        <dbReference type="Rhea" id="RHEA:15641"/>
        <dbReference type="ChEBI" id="CHEBI:15361"/>
        <dbReference type="ChEBI" id="CHEBI:15378"/>
        <dbReference type="ChEBI" id="CHEBI:16452"/>
        <dbReference type="ChEBI" id="CHEBI:16526"/>
        <dbReference type="EC" id="1.1.1.40"/>
    </reaction>
</comment>
<evidence type="ECO:0000256" key="8">
    <source>
        <dbReference type="ARBA" id="ARBA00038964"/>
    </source>
</evidence>
<dbReference type="InterPro" id="IPR002505">
    <property type="entry name" value="PTA_PTB"/>
</dbReference>
<accession>A0A0E2Z2Q4</accession>
<evidence type="ECO:0000256" key="12">
    <source>
        <dbReference type="PIRSR" id="PIRSR036684-1"/>
    </source>
</evidence>
<evidence type="ECO:0000256" key="1">
    <source>
        <dbReference type="ARBA" id="ARBA00001936"/>
    </source>
</evidence>
<evidence type="ECO:0000256" key="13">
    <source>
        <dbReference type="PIRSR" id="PIRSR036684-2"/>
    </source>
</evidence>
<dbReference type="SUPFAM" id="SSF51735">
    <property type="entry name" value="NAD(P)-binding Rossmann-fold domains"/>
    <property type="match status" value="1"/>
</dbReference>
<protein>
    <recommendedName>
        <fullName evidence="9">NADP-dependent malic enzyme</fullName>
        <ecNumber evidence="8">1.1.1.40</ecNumber>
    </recommendedName>
</protein>
<evidence type="ECO:0000256" key="9">
    <source>
        <dbReference type="ARBA" id="ARBA00040273"/>
    </source>
</evidence>
<keyword evidence="5 13" id="KW-0479">Metal-binding</keyword>
<dbReference type="InterPro" id="IPR012188">
    <property type="entry name" value="ME_PTA"/>
</dbReference>
<dbReference type="Gene3D" id="3.40.50.10950">
    <property type="match status" value="1"/>
</dbReference>
<feature type="binding site" evidence="14">
    <location>
        <position position="160"/>
    </location>
    <ligand>
        <name>a divalent metal cation</name>
        <dbReference type="ChEBI" id="CHEBI:60240"/>
    </ligand>
</feature>
<evidence type="ECO:0000256" key="2">
    <source>
        <dbReference type="ARBA" id="ARBA00001946"/>
    </source>
</evidence>
<dbReference type="InterPro" id="IPR046346">
    <property type="entry name" value="Aminoacid_DH-like_N_sf"/>
</dbReference>
<comment type="cofactor">
    <cofactor evidence="1">
        <name>Mn(2+)</name>
        <dbReference type="ChEBI" id="CHEBI:29035"/>
    </cofactor>
</comment>
<feature type="active site" description="Proton acceptor" evidence="12">
    <location>
        <position position="92"/>
    </location>
</feature>
<feature type="region of interest" description="Disordered" evidence="15">
    <location>
        <begin position="442"/>
        <end position="468"/>
    </location>
</feature>
<dbReference type="Gene3D" id="3.40.50.10380">
    <property type="entry name" value="Malic enzyme, N-terminal domain"/>
    <property type="match status" value="1"/>
</dbReference>
<feature type="binding site" evidence="14">
    <location>
        <position position="291"/>
    </location>
    <ligand>
        <name>a divalent metal cation</name>
        <dbReference type="ChEBI" id="CHEBI:60240"/>
    </ligand>
</feature>
<dbReference type="OrthoDB" id="9805787at2"/>
<evidence type="ECO:0000313" key="18">
    <source>
        <dbReference type="EMBL" id="KFI19501.1"/>
    </source>
</evidence>
<evidence type="ECO:0000256" key="4">
    <source>
        <dbReference type="ARBA" id="ARBA00008756"/>
    </source>
</evidence>
<feature type="domain" description="Malic enzyme NAD-binding" evidence="16">
    <location>
        <begin position="161"/>
        <end position="404"/>
    </location>
</feature>
<feature type="binding site" evidence="13">
    <location>
        <position position="135"/>
    </location>
    <ligand>
        <name>a divalent metal cation</name>
        <dbReference type="ChEBI" id="CHEBI:60240"/>
    </ligand>
</feature>
<feature type="binding site" evidence="13">
    <location>
        <position position="134"/>
    </location>
    <ligand>
        <name>a divalent metal cation</name>
        <dbReference type="ChEBI" id="CHEBI:60240"/>
    </ligand>
</feature>
<reference evidence="18 19" key="1">
    <citation type="submission" date="2014-07" db="EMBL/GenBank/DDBJ databases">
        <title>Comparative analysis of Nitrosococcus oceani genome inventories of strains from Pacific and Atlantic gyres.</title>
        <authorList>
            <person name="Lim C.K."/>
            <person name="Wang L."/>
            <person name="Sayavedra-Soto L.A."/>
            <person name="Klotz M.G."/>
        </authorList>
    </citation>
    <scope>NUCLEOTIDE SEQUENCE [LARGE SCALE GENOMIC DNA]</scope>
    <source>
        <strain evidence="18 19">C-27</strain>
    </source>
</reference>
<dbReference type="Gene3D" id="3.40.50.10750">
    <property type="entry name" value="Isocitrate/Isopropylmalate dehydrogenase-like"/>
    <property type="match status" value="1"/>
</dbReference>
<dbReference type="InterPro" id="IPR042112">
    <property type="entry name" value="P_AcTrfase_dom2"/>
</dbReference>
<dbReference type="SMART" id="SM00919">
    <property type="entry name" value="Malic_M"/>
    <property type="match status" value="1"/>
</dbReference>
<dbReference type="InterPro" id="IPR037062">
    <property type="entry name" value="Malic_N_dom_sf"/>
</dbReference>
<feature type="binding site" evidence="14">
    <location>
        <begin position="74"/>
        <end position="81"/>
    </location>
    <ligand>
        <name>NADP(+)</name>
        <dbReference type="ChEBI" id="CHEBI:58349"/>
    </ligand>
</feature>
<dbReference type="InterPro" id="IPR042113">
    <property type="entry name" value="P_AcTrfase_dom1"/>
</dbReference>
<dbReference type="InterPro" id="IPR012302">
    <property type="entry name" value="Malic_NAD-bd"/>
</dbReference>
<evidence type="ECO:0000256" key="3">
    <source>
        <dbReference type="ARBA" id="ARBA00007686"/>
    </source>
</evidence>
<dbReference type="HOGENOM" id="CLU_012366_1_1_6"/>
<dbReference type="Proteomes" id="UP000028839">
    <property type="component" value="Unassembled WGS sequence"/>
</dbReference>
<dbReference type="FunFam" id="3.40.50.720:FF:000095">
    <property type="entry name" value="NADP-dependent malic enzyme"/>
    <property type="match status" value="1"/>
</dbReference>
<dbReference type="CDD" id="cd05311">
    <property type="entry name" value="NAD_bind_2_malic_enz"/>
    <property type="match status" value="1"/>
</dbReference>
<dbReference type="SMART" id="SM01274">
    <property type="entry name" value="malic"/>
    <property type="match status" value="1"/>
</dbReference>
<dbReference type="GO" id="GO:0006108">
    <property type="term" value="P:malate metabolic process"/>
    <property type="evidence" value="ECO:0007669"/>
    <property type="project" value="InterPro"/>
</dbReference>
<organism evidence="18 19">
    <name type="scientific">Nitrosococcus oceani C-27</name>
    <dbReference type="NCBI Taxonomy" id="314279"/>
    <lineage>
        <taxon>Bacteria</taxon>
        <taxon>Pseudomonadati</taxon>
        <taxon>Pseudomonadota</taxon>
        <taxon>Gammaproteobacteria</taxon>
        <taxon>Chromatiales</taxon>
        <taxon>Chromatiaceae</taxon>
        <taxon>Nitrosococcus</taxon>
    </lineage>
</organism>
<feature type="compositionally biased region" description="Polar residues" evidence="15">
    <location>
        <begin position="446"/>
        <end position="457"/>
    </location>
</feature>
<evidence type="ECO:0000256" key="14">
    <source>
        <dbReference type="PIRSR" id="PIRSR036684-3"/>
    </source>
</evidence>
<dbReference type="GO" id="GO:0051287">
    <property type="term" value="F:NAD binding"/>
    <property type="evidence" value="ECO:0007669"/>
    <property type="project" value="InterPro"/>
</dbReference>
<dbReference type="InterPro" id="IPR045213">
    <property type="entry name" value="Malic_NAD-bd_bact_type"/>
</dbReference>
<evidence type="ECO:0000259" key="17">
    <source>
        <dbReference type="SMART" id="SM01274"/>
    </source>
</evidence>
<dbReference type="PIRSF" id="PIRSF036684">
    <property type="entry name" value="ME_PTA"/>
    <property type="match status" value="1"/>
</dbReference>
<dbReference type="GO" id="GO:0016746">
    <property type="term" value="F:acyltransferase activity"/>
    <property type="evidence" value="ECO:0007669"/>
    <property type="project" value="InterPro"/>
</dbReference>
<evidence type="ECO:0000259" key="16">
    <source>
        <dbReference type="SMART" id="SM00919"/>
    </source>
</evidence>
<dbReference type="InterPro" id="IPR051674">
    <property type="entry name" value="Malate_Decarboxylase"/>
</dbReference>
<comment type="caution">
    <text evidence="18">The sequence shown here is derived from an EMBL/GenBank/DDBJ whole genome shotgun (WGS) entry which is preliminary data.</text>
</comment>
<dbReference type="SUPFAM" id="SSF53223">
    <property type="entry name" value="Aminoacid dehydrogenase-like, N-terminal domain"/>
    <property type="match status" value="1"/>
</dbReference>
<sequence length="783" mass="85664">MIFRDEALEYHRRGRAGKLEVIPSKPCLTQHDLALAYSPGVAEPCREIHRSPDDVYLYTGKGNLVAVVTNGTAVLGLGPLGPLASKPVMEGKGVLFKRFADIDVFDIELNAPTAEEVIQACQLLEPTFGGINLEDIAAPDCFHIEERLRETLTIPVFHDDQHGTAIISGAALLNACELAGKRLEDIKLVMNGAGAASIACAKFYLTLGVDPDNLLLCDSKGVLYKGREDLMPGRPRYNEYKAQFIRPTRLRTLPEALAGADAFCGLSVANVVTPDMVRSMNDNPIIFALANPDPEITYPDALAARPDVIMATGRSDYPNQVNNVLGFPFIFRGALDVRARAINEAMKVAAAQALAALAKEGVPESVCRAYGMERIEFGREYLIPKPFDPQVLLEVTTAVAKAAGESGVARVPIRDFRAYREQLERRLGRSKEVMRQVINKARRRSQLSTQHLESKTSPVEKPVSPGPLRIAFPEGDDKRIIRAAARIVKEGIGKPVLLGKPDEIQALAKQLSVNLEGIDLLDSQTHPQREDLAQQFFAMRARKGVTLAEARRYMLRRHYYAPMLLLQGEVEAVVCGETYHYPDSIRPALQILPLAKGISHASGLYMLLFKNRLIFCADTTVNITPDAETLAEIALSAADTAHHFDIEPRVALLSFSNFGSVKHSLVDLVQAAVKILHRRRPDLVVDGEMQADTATNEDILSSTYPFSRLKEDANVLIFPDLTSGNIAYKLLVELGGAEAIGPILTGLSKPYHVLQRDASVDAIVNIAAIAAVQAQEIELSQQA</sequence>
<dbReference type="Pfam" id="PF00390">
    <property type="entry name" value="malic"/>
    <property type="match status" value="1"/>
</dbReference>
<keyword evidence="7" id="KW-0511">Multifunctional enzyme</keyword>
<dbReference type="GO" id="GO:0004473">
    <property type="term" value="F:malate dehydrogenase (decarboxylating) (NADP+) activity"/>
    <property type="evidence" value="ECO:0007669"/>
    <property type="project" value="UniProtKB-EC"/>
</dbReference>
<evidence type="ECO:0000256" key="11">
    <source>
        <dbReference type="ARBA" id="ARBA00051384"/>
    </source>
</evidence>
<comment type="catalytic activity">
    <reaction evidence="10">
        <text>(S)-malate + NADP(+) = pyruvate + CO2 + NADPH</text>
        <dbReference type="Rhea" id="RHEA:18253"/>
        <dbReference type="ChEBI" id="CHEBI:15361"/>
        <dbReference type="ChEBI" id="CHEBI:15589"/>
        <dbReference type="ChEBI" id="CHEBI:16526"/>
        <dbReference type="ChEBI" id="CHEBI:57783"/>
        <dbReference type="ChEBI" id="CHEBI:58349"/>
        <dbReference type="EC" id="1.1.1.40"/>
    </reaction>
</comment>
<name>A0A0E2Z2Q4_9GAMM</name>
<dbReference type="InterPro" id="IPR036291">
    <property type="entry name" value="NAD(P)-bd_dom_sf"/>
</dbReference>
<keyword evidence="14" id="KW-0521">NADP</keyword>
<keyword evidence="6 18" id="KW-0560">Oxidoreductase</keyword>
<comment type="similarity">
    <text evidence="4">In the C-terminal section; belongs to the phosphate acetyltransferase and butyryltransferase family.</text>
</comment>